<keyword evidence="2 7" id="KW-0813">Transport</keyword>
<keyword evidence="10" id="KW-1185">Reference proteome</keyword>
<name>A0A1T4TB67_9BACT</name>
<reference evidence="10" key="1">
    <citation type="submission" date="2017-02" db="EMBL/GenBank/DDBJ databases">
        <authorList>
            <person name="Varghese N."/>
            <person name="Submissions S."/>
        </authorList>
    </citation>
    <scope>NUCLEOTIDE SEQUENCE [LARGE SCALE GENOMIC DNA]</scope>
    <source>
        <strain evidence="10">DSM 22224</strain>
    </source>
</reference>
<dbReference type="Gene3D" id="2.170.130.10">
    <property type="entry name" value="TonB-dependent receptor, plug domain"/>
    <property type="match status" value="1"/>
</dbReference>
<dbReference type="GO" id="GO:0009279">
    <property type="term" value="C:cell outer membrane"/>
    <property type="evidence" value="ECO:0007669"/>
    <property type="project" value="UniProtKB-SubCell"/>
</dbReference>
<dbReference type="InterPro" id="IPR039426">
    <property type="entry name" value="TonB-dep_rcpt-like"/>
</dbReference>
<evidence type="ECO:0000256" key="4">
    <source>
        <dbReference type="ARBA" id="ARBA00022692"/>
    </source>
</evidence>
<evidence type="ECO:0000256" key="2">
    <source>
        <dbReference type="ARBA" id="ARBA00022448"/>
    </source>
</evidence>
<dbReference type="PROSITE" id="PS52016">
    <property type="entry name" value="TONB_DEPENDENT_REC_3"/>
    <property type="match status" value="1"/>
</dbReference>
<proteinExistence type="inferred from homology"/>
<dbReference type="SUPFAM" id="SSF49464">
    <property type="entry name" value="Carboxypeptidase regulatory domain-like"/>
    <property type="match status" value="1"/>
</dbReference>
<protein>
    <submittedName>
        <fullName evidence="9">TonB-linked outer membrane protein, SusC/RagA family</fullName>
    </submittedName>
</protein>
<dbReference type="Gene3D" id="2.40.170.20">
    <property type="entry name" value="TonB-dependent receptor, beta-barrel domain"/>
    <property type="match status" value="1"/>
</dbReference>
<comment type="similarity">
    <text evidence="7">Belongs to the TonB-dependent receptor family.</text>
</comment>
<evidence type="ECO:0000313" key="9">
    <source>
        <dbReference type="EMBL" id="SKA37637.1"/>
    </source>
</evidence>
<dbReference type="InterPro" id="IPR023996">
    <property type="entry name" value="TonB-dep_OMP_SusC/RagA"/>
</dbReference>
<dbReference type="AlphaFoldDB" id="A0A1T4TB67"/>
<keyword evidence="5 7" id="KW-0472">Membrane</keyword>
<dbReference type="InterPro" id="IPR036942">
    <property type="entry name" value="Beta-barrel_TonB_sf"/>
</dbReference>
<keyword evidence="4 7" id="KW-0812">Transmembrane</keyword>
<dbReference type="SUPFAM" id="SSF56935">
    <property type="entry name" value="Porins"/>
    <property type="match status" value="1"/>
</dbReference>
<dbReference type="Gene3D" id="2.60.40.1120">
    <property type="entry name" value="Carboxypeptidase-like, regulatory domain"/>
    <property type="match status" value="1"/>
</dbReference>
<comment type="subcellular location">
    <subcellularLocation>
        <location evidence="1 7">Cell outer membrane</location>
        <topology evidence="1 7">Multi-pass membrane protein</topology>
    </subcellularLocation>
</comment>
<dbReference type="InterPro" id="IPR023997">
    <property type="entry name" value="TonB-dep_OMP_SusC/RagA_CS"/>
</dbReference>
<dbReference type="Proteomes" id="UP000190367">
    <property type="component" value="Unassembled WGS sequence"/>
</dbReference>
<keyword evidence="3 7" id="KW-1134">Transmembrane beta strand</keyword>
<evidence type="ECO:0000256" key="1">
    <source>
        <dbReference type="ARBA" id="ARBA00004571"/>
    </source>
</evidence>
<dbReference type="InterPro" id="IPR008969">
    <property type="entry name" value="CarboxyPept-like_regulatory"/>
</dbReference>
<dbReference type="NCBIfam" id="TIGR04057">
    <property type="entry name" value="SusC_RagA_signa"/>
    <property type="match status" value="1"/>
</dbReference>
<dbReference type="NCBIfam" id="TIGR04056">
    <property type="entry name" value="OMP_RagA_SusC"/>
    <property type="match status" value="1"/>
</dbReference>
<dbReference type="Pfam" id="PF07715">
    <property type="entry name" value="Plug"/>
    <property type="match status" value="1"/>
</dbReference>
<evidence type="ECO:0000313" key="10">
    <source>
        <dbReference type="Proteomes" id="UP000190367"/>
    </source>
</evidence>
<evidence type="ECO:0000256" key="6">
    <source>
        <dbReference type="ARBA" id="ARBA00023237"/>
    </source>
</evidence>
<gene>
    <name evidence="9" type="ORF">SAMN04488128_104318</name>
</gene>
<feature type="domain" description="TonB-dependent receptor plug" evidence="8">
    <location>
        <begin position="264"/>
        <end position="371"/>
    </location>
</feature>
<dbReference type="EMBL" id="FUWZ01000004">
    <property type="protein sequence ID" value="SKA37637.1"/>
    <property type="molecule type" value="Genomic_DNA"/>
</dbReference>
<dbReference type="InterPro" id="IPR037066">
    <property type="entry name" value="Plug_dom_sf"/>
</dbReference>
<dbReference type="InterPro" id="IPR012910">
    <property type="entry name" value="Plug_dom"/>
</dbReference>
<dbReference type="Pfam" id="PF13715">
    <property type="entry name" value="CarbopepD_reg_2"/>
    <property type="match status" value="1"/>
</dbReference>
<evidence type="ECO:0000256" key="3">
    <source>
        <dbReference type="ARBA" id="ARBA00022452"/>
    </source>
</evidence>
<sequence>MIATHPANMEWSDKIFYSTTLSTNQIKVMDFTRKKSGGRLVVPIPQQDRCQRSTKPLRIMKLTAVLLLSVCLQLSARTMGQSVTFSGKNVLLTDVFKAIKQQTGFVVFFQKGSLNESKRVSLEVKGAGVEAVLQQVLDPQSLTWSLEDKTIFIKAKSINTIPAAAQAAGITGTVTDEQGAPLAGVSVMVKGTNYRTATDDQGQFRLPGADATNAVLVFTMVGYERSEIAAKGNRTLTVRMRLSVAKIVEVEVTGSTGYQKIPRERATGAFDVVSSKQLSNRVQTNVLERLEGQVPGLMLINGKDNGSASGDGLTIRGVSTLYGTKRPLIVIDNFPFDGTLDAINPNDVASITILKDAAAASIWGARAANGVIVITTKTAKQGKIQFTYNNNFQFEPKPDLNYLNRLDAAEDIAINRQLVNANLETNARRSGYSFSAFERLYMDSVAKRITPAQYAASVDSLGRLDNSQQIRDLLMQAPLTQNHSLSFMGGNEKNNFYGSLRLTDNRGYALKDRTKNYSFLLKDNYNVSSKLSFNVSANLTYTDATTTPLDPVELYRLKPYSMLQDAQGQPLAVNRNSDPANQNNSNDFTIAQRMAWGLGDESFYPLKQLNLIENTTNSVYNRLQAEIKYSIIPGVDINLSYQLENGSSYNKMFTHRDEPTLVKQVNDFIVPQRDAGGNIITNMDGTLAGPTFNVPQGGKIKETRTSFTSYLLRGLINVNKDIRDDHNIAAVAGIERRQSKSNGSYFTKYGYDDNSLQFVDIDIQRLKNVSGTLQAVQNGFDGLEDGYTYQLDRFVSAFGNAAYSFRRKYVASGSIRMDATNLFGTDPKYLYRPMWSGGVSWIASNEPFFQHLPFVDYLQVRATYGINGNIPKNSGPFMIASNGTNYFTNLPYNSITTPANNQLRWEKTTVTNIGIDFTLWHNRLSGKADYYVRKSTDLLGDQDINPTLGFTSASVNTASMNNNGWELQLMSKNISTPQFEWSTTFTYAHNKSKITKVALSSDFLTPAAVAGRSPFIQGDPYGSMYSFRFAGLTPDKGQIQLLDANGKIAPDEYYYDLNMVYYSGTTRPVNTGALSNNFTYKGFDLNFMFVFYLGQVKRQVMPQVYRGVNSFDNRLKDAWKQPGDESRTHIPNVILDNSAYYAAVYYGRFLDVNVFNAGYIKLRDVTLRYTFSPKTVSKWGIVRGLQLTANARNLWTITRNDLGIDPEAFDGRNRTMPVMPSYSFGVNLDF</sequence>
<keyword evidence="6 7" id="KW-0998">Cell outer membrane</keyword>
<dbReference type="STRING" id="634771.SAMN04488128_104318"/>
<accession>A0A1T4TB67</accession>
<evidence type="ECO:0000256" key="7">
    <source>
        <dbReference type="PROSITE-ProRule" id="PRU01360"/>
    </source>
</evidence>
<evidence type="ECO:0000256" key="5">
    <source>
        <dbReference type="ARBA" id="ARBA00023136"/>
    </source>
</evidence>
<organism evidence="9 10">
    <name type="scientific">Chitinophaga eiseniae</name>
    <dbReference type="NCBI Taxonomy" id="634771"/>
    <lineage>
        <taxon>Bacteria</taxon>
        <taxon>Pseudomonadati</taxon>
        <taxon>Bacteroidota</taxon>
        <taxon>Chitinophagia</taxon>
        <taxon>Chitinophagales</taxon>
        <taxon>Chitinophagaceae</taxon>
        <taxon>Chitinophaga</taxon>
    </lineage>
</organism>
<evidence type="ECO:0000259" key="8">
    <source>
        <dbReference type="Pfam" id="PF07715"/>
    </source>
</evidence>